<evidence type="ECO:0000313" key="3">
    <source>
        <dbReference type="EMBL" id="EPR79297.1"/>
    </source>
</evidence>
<dbReference type="PANTHER" id="PTHR11567">
    <property type="entry name" value="ACID PHOSPHATASE-RELATED"/>
    <property type="match status" value="1"/>
</dbReference>
<proteinExistence type="inferred from homology"/>
<gene>
    <name evidence="3" type="ORF">SLOPH_423</name>
</gene>
<dbReference type="OMA" id="SSWMEND"/>
<evidence type="ECO:0000256" key="1">
    <source>
        <dbReference type="ARBA" id="ARBA00005375"/>
    </source>
</evidence>
<dbReference type="InParanoid" id="S7WC04"/>
<dbReference type="InterPro" id="IPR050645">
    <property type="entry name" value="Histidine_acid_phosphatase"/>
</dbReference>
<dbReference type="HOGENOM" id="CLU_706151_0_0_1"/>
<evidence type="ECO:0000256" key="2">
    <source>
        <dbReference type="ARBA" id="ARBA00022801"/>
    </source>
</evidence>
<comment type="similarity">
    <text evidence="1">Belongs to the histidine acid phosphatase family.</text>
</comment>
<evidence type="ECO:0000313" key="4">
    <source>
        <dbReference type="Proteomes" id="UP000014978"/>
    </source>
</evidence>
<dbReference type="Gene3D" id="3.40.50.1240">
    <property type="entry name" value="Phosphoglycerate mutase-like"/>
    <property type="match status" value="1"/>
</dbReference>
<dbReference type="AlphaFoldDB" id="S7WC04"/>
<dbReference type="Pfam" id="PF00328">
    <property type="entry name" value="His_Phos_2"/>
    <property type="match status" value="1"/>
</dbReference>
<dbReference type="CDD" id="cd07061">
    <property type="entry name" value="HP_HAP_like"/>
    <property type="match status" value="1"/>
</dbReference>
<keyword evidence="2" id="KW-0378">Hydrolase</keyword>
<accession>S7WC04</accession>
<dbReference type="EMBL" id="ATCN01000308">
    <property type="protein sequence ID" value="EPR79297.1"/>
    <property type="molecule type" value="Genomic_DNA"/>
</dbReference>
<dbReference type="SUPFAM" id="SSF53254">
    <property type="entry name" value="Phosphoglycerate mutase-like"/>
    <property type="match status" value="1"/>
</dbReference>
<dbReference type="FunCoup" id="S7WC04">
    <property type="interactions" value="4"/>
</dbReference>
<keyword evidence="4" id="KW-1185">Reference proteome</keyword>
<sequence>MMYIIILIKYIFSQTKYKYICDLDEVKHYKKYCGSNYASIPQHENYKLKKLMVFFRHGDRAPLKMNANKWKDEHCKVCNTKKTLKSNRLVECNIEKCDDGMLSLKGFEQMEKLGKFLKEEYFSEKDFDEKDIEYNCTNVPRAKASLAAMHKGLKGTIVIEKINIKPLVDDPMISRKDCPMHIRIMNKSLKHLLPEKIPATTVSTDFDNYLTHLCNNIPLNCNKISCDKNKIIEYLNSSFKVWKEQNDTAVHNERILQYTFGRLANEILKKLKTKTPIHIFSSHDGTLSSLLNGLGTKVQEHTPYASAIFIEIWEHGNDKNKKDYARIIFNDKVCQTTIDKSTNIPLKKFIEYLKVLRIRNESELKNSCNDIFEI</sequence>
<name>S7WC04_SPRLO</name>
<dbReference type="InterPro" id="IPR029033">
    <property type="entry name" value="His_PPase_superfam"/>
</dbReference>
<dbReference type="Proteomes" id="UP000014978">
    <property type="component" value="Unassembled WGS sequence"/>
</dbReference>
<comment type="caution">
    <text evidence="3">The sequence shown here is derived from an EMBL/GenBank/DDBJ whole genome shotgun (WGS) entry which is preliminary data.</text>
</comment>
<dbReference type="GO" id="GO:0016791">
    <property type="term" value="F:phosphatase activity"/>
    <property type="evidence" value="ECO:0007669"/>
    <property type="project" value="TreeGrafter"/>
</dbReference>
<reference evidence="4" key="1">
    <citation type="journal article" date="2013" name="PLoS Genet.">
        <title>The genome of Spraguea lophii and the basis of host-microsporidian interactions.</title>
        <authorList>
            <person name="Campbell S.E."/>
            <person name="Williams T.A."/>
            <person name="Yousuf A."/>
            <person name="Soanes D.M."/>
            <person name="Paszkiewicz K.H."/>
            <person name="Williams B.A.P."/>
        </authorList>
    </citation>
    <scope>NUCLEOTIDE SEQUENCE [LARGE SCALE GENOMIC DNA]</scope>
    <source>
        <strain evidence="4">42_110</strain>
    </source>
</reference>
<dbReference type="InterPro" id="IPR000560">
    <property type="entry name" value="His_Pase_clade-2"/>
</dbReference>
<protein>
    <submittedName>
        <fullName evidence="3">Histidine acid phosphatase</fullName>
    </submittedName>
</protein>
<dbReference type="OrthoDB" id="10257284at2759"/>
<dbReference type="VEuPathDB" id="MicrosporidiaDB:SLOPH_423"/>
<dbReference type="STRING" id="1358809.S7WC04"/>
<dbReference type="PANTHER" id="PTHR11567:SF110">
    <property type="entry name" value="2-PHOSPHOXYLOSE PHOSPHATASE 1"/>
    <property type="match status" value="1"/>
</dbReference>
<organism evidence="3 4">
    <name type="scientific">Spraguea lophii (strain 42_110)</name>
    <name type="common">Microsporidian parasite</name>
    <dbReference type="NCBI Taxonomy" id="1358809"/>
    <lineage>
        <taxon>Eukaryota</taxon>
        <taxon>Fungi</taxon>
        <taxon>Fungi incertae sedis</taxon>
        <taxon>Microsporidia</taxon>
        <taxon>Spragueidae</taxon>
        <taxon>Spraguea</taxon>
    </lineage>
</organism>